<dbReference type="EMBL" id="ML179205">
    <property type="protein sequence ID" value="THU95233.1"/>
    <property type="molecule type" value="Genomic_DNA"/>
</dbReference>
<protein>
    <submittedName>
        <fullName evidence="1">Uncharacterized protein</fullName>
    </submittedName>
</protein>
<evidence type="ECO:0000313" key="2">
    <source>
        <dbReference type="Proteomes" id="UP000297245"/>
    </source>
</evidence>
<accession>A0A4S8M0Y3</accession>
<proteinExistence type="predicted"/>
<sequence length="139" mass="15780">MFPIIDFLLEEKLSGSQFVNPRSISPENYGRLKDIIFTHYLHQRPLPENLEFQQALIERGAVSAPFVLVFLVDISLENGGHDPTARFDVTLEKVVSIALTIPVMPNINFYGAILWLVTRENDNHKIHPHRHPLSNAPSS</sequence>
<organism evidence="1 2">
    <name type="scientific">Dendrothele bispora (strain CBS 962.96)</name>
    <dbReference type="NCBI Taxonomy" id="1314807"/>
    <lineage>
        <taxon>Eukaryota</taxon>
        <taxon>Fungi</taxon>
        <taxon>Dikarya</taxon>
        <taxon>Basidiomycota</taxon>
        <taxon>Agaricomycotina</taxon>
        <taxon>Agaricomycetes</taxon>
        <taxon>Agaricomycetidae</taxon>
        <taxon>Agaricales</taxon>
        <taxon>Agaricales incertae sedis</taxon>
        <taxon>Dendrothele</taxon>
    </lineage>
</organism>
<dbReference type="AlphaFoldDB" id="A0A4S8M0Y3"/>
<gene>
    <name evidence="1" type="ORF">K435DRAFT_798313</name>
</gene>
<dbReference type="Proteomes" id="UP000297245">
    <property type="component" value="Unassembled WGS sequence"/>
</dbReference>
<keyword evidence="2" id="KW-1185">Reference proteome</keyword>
<name>A0A4S8M0Y3_DENBC</name>
<reference evidence="1 2" key="1">
    <citation type="journal article" date="2019" name="Nat. Ecol. Evol.">
        <title>Megaphylogeny resolves global patterns of mushroom evolution.</title>
        <authorList>
            <person name="Varga T."/>
            <person name="Krizsan K."/>
            <person name="Foldi C."/>
            <person name="Dima B."/>
            <person name="Sanchez-Garcia M."/>
            <person name="Sanchez-Ramirez S."/>
            <person name="Szollosi G.J."/>
            <person name="Szarkandi J.G."/>
            <person name="Papp V."/>
            <person name="Albert L."/>
            <person name="Andreopoulos W."/>
            <person name="Angelini C."/>
            <person name="Antonin V."/>
            <person name="Barry K.W."/>
            <person name="Bougher N.L."/>
            <person name="Buchanan P."/>
            <person name="Buyck B."/>
            <person name="Bense V."/>
            <person name="Catcheside P."/>
            <person name="Chovatia M."/>
            <person name="Cooper J."/>
            <person name="Damon W."/>
            <person name="Desjardin D."/>
            <person name="Finy P."/>
            <person name="Geml J."/>
            <person name="Haridas S."/>
            <person name="Hughes K."/>
            <person name="Justo A."/>
            <person name="Karasinski D."/>
            <person name="Kautmanova I."/>
            <person name="Kiss B."/>
            <person name="Kocsube S."/>
            <person name="Kotiranta H."/>
            <person name="LaButti K.M."/>
            <person name="Lechner B.E."/>
            <person name="Liimatainen K."/>
            <person name="Lipzen A."/>
            <person name="Lukacs Z."/>
            <person name="Mihaltcheva S."/>
            <person name="Morgado L.N."/>
            <person name="Niskanen T."/>
            <person name="Noordeloos M.E."/>
            <person name="Ohm R.A."/>
            <person name="Ortiz-Santana B."/>
            <person name="Ovrebo C."/>
            <person name="Racz N."/>
            <person name="Riley R."/>
            <person name="Savchenko A."/>
            <person name="Shiryaev A."/>
            <person name="Soop K."/>
            <person name="Spirin V."/>
            <person name="Szebenyi C."/>
            <person name="Tomsovsky M."/>
            <person name="Tulloss R.E."/>
            <person name="Uehling J."/>
            <person name="Grigoriev I.V."/>
            <person name="Vagvolgyi C."/>
            <person name="Papp T."/>
            <person name="Martin F.M."/>
            <person name="Miettinen O."/>
            <person name="Hibbett D.S."/>
            <person name="Nagy L.G."/>
        </authorList>
    </citation>
    <scope>NUCLEOTIDE SEQUENCE [LARGE SCALE GENOMIC DNA]</scope>
    <source>
        <strain evidence="1 2">CBS 962.96</strain>
    </source>
</reference>
<evidence type="ECO:0000313" key="1">
    <source>
        <dbReference type="EMBL" id="THU95233.1"/>
    </source>
</evidence>